<proteinExistence type="inferred from homology"/>
<dbReference type="CDD" id="cd21153">
    <property type="entry name" value="PUA_RlmI"/>
    <property type="match status" value="1"/>
</dbReference>
<dbReference type="InterPro" id="IPR041532">
    <property type="entry name" value="RlmI-like_PUA"/>
</dbReference>
<dbReference type="GO" id="GO:0032259">
    <property type="term" value="P:methylation"/>
    <property type="evidence" value="ECO:0007669"/>
    <property type="project" value="UniProtKB-KW"/>
</dbReference>
<dbReference type="SUPFAM" id="SSF53335">
    <property type="entry name" value="S-adenosyl-L-methionine-dependent methyltransferases"/>
    <property type="match status" value="1"/>
</dbReference>
<dbReference type="InterPro" id="IPR036974">
    <property type="entry name" value="PUA_sf"/>
</dbReference>
<dbReference type="Gene3D" id="3.30.750.80">
    <property type="entry name" value="RNA methyltransferase domain (HRMD) like"/>
    <property type="match status" value="1"/>
</dbReference>
<dbReference type="GO" id="GO:0008168">
    <property type="term" value="F:methyltransferase activity"/>
    <property type="evidence" value="ECO:0007669"/>
    <property type="project" value="UniProtKB-KW"/>
</dbReference>
<dbReference type="Gene3D" id="2.30.130.10">
    <property type="entry name" value="PUA domain"/>
    <property type="match status" value="1"/>
</dbReference>
<evidence type="ECO:0000256" key="6">
    <source>
        <dbReference type="ARBA" id="ARBA00038091"/>
    </source>
</evidence>
<dbReference type="eggNOG" id="COG1092">
    <property type="taxonomic scope" value="Bacteria"/>
</dbReference>
<dbReference type="PROSITE" id="PS50890">
    <property type="entry name" value="PUA"/>
    <property type="match status" value="1"/>
</dbReference>
<evidence type="ECO:0000313" key="9">
    <source>
        <dbReference type="Proteomes" id="UP000000422"/>
    </source>
</evidence>
<dbReference type="Gene3D" id="3.40.50.150">
    <property type="entry name" value="Vaccinia Virus protein VP39"/>
    <property type="match status" value="1"/>
</dbReference>
<feature type="domain" description="RlmI-like PUA" evidence="7">
    <location>
        <begin position="4"/>
        <end position="67"/>
    </location>
</feature>
<dbReference type="SUPFAM" id="SSF88697">
    <property type="entry name" value="PUA domain-like"/>
    <property type="match status" value="1"/>
</dbReference>
<dbReference type="PANTHER" id="PTHR42873:SF1">
    <property type="entry name" value="S-ADENOSYLMETHIONINE-DEPENDENT METHYLTRANSFERASE DOMAIN-CONTAINING PROTEIN"/>
    <property type="match status" value="1"/>
</dbReference>
<dbReference type="CDD" id="cd02440">
    <property type="entry name" value="AdoMet_MTases"/>
    <property type="match status" value="1"/>
</dbReference>
<dbReference type="STRING" id="273121.WS0017"/>
<dbReference type="PANTHER" id="PTHR42873">
    <property type="entry name" value="RIBOSOMAL RNA LARGE SUBUNIT METHYLTRANSFERASE"/>
    <property type="match status" value="1"/>
</dbReference>
<dbReference type="InterPro" id="IPR015947">
    <property type="entry name" value="PUA-like_sf"/>
</dbReference>
<evidence type="ECO:0000256" key="1">
    <source>
        <dbReference type="ARBA" id="ARBA00004496"/>
    </source>
</evidence>
<dbReference type="HOGENOM" id="CLU_014042_0_0_7"/>
<sequence length="391" mass="43989">MQKVTLKKSALPAFRTLPAWIYGSQLESLPSSLEQGELVHLYSPKQEFLALGYINPKSQIALRILSFTQKSFTPEELKKRLQKAILKRESLLLKTNGARLIHSESDELPGLIVDSYANHLSLQINTAGMERFRPLILESLKELLSPLSIIDKSDEKSRQLEGLESSNGVIFGEVPQEILLQEEGARFGINLLEGQKTGYYLDQRQNRLLLAEMAKGKRVLDLFCNGGGFGIHALLKGAKEALFIDSSEMACEQVKKNLSLNQLENKGRIISANVFDELKGLREREEKFDLIILDPPSFAKTKEQQKGAMNGWKYLIIGAIKVAAPKARIALYSCSYHMGLNELAQVALEASRDSYTRLQILQYHLQDIDHPAILNMPHSLYLRGIVFEVLK</sequence>
<dbReference type="Proteomes" id="UP000000422">
    <property type="component" value="Chromosome"/>
</dbReference>
<evidence type="ECO:0000256" key="3">
    <source>
        <dbReference type="ARBA" id="ARBA00022603"/>
    </source>
</evidence>
<dbReference type="InterPro" id="IPR029063">
    <property type="entry name" value="SAM-dependent_MTases_sf"/>
</dbReference>
<dbReference type="CDD" id="cd11572">
    <property type="entry name" value="RlmI_M_like"/>
    <property type="match status" value="1"/>
</dbReference>
<evidence type="ECO:0000256" key="2">
    <source>
        <dbReference type="ARBA" id="ARBA00022490"/>
    </source>
</evidence>
<evidence type="ECO:0000313" key="8">
    <source>
        <dbReference type="EMBL" id="CAE09191.1"/>
    </source>
</evidence>
<dbReference type="Pfam" id="PF03602">
    <property type="entry name" value="Cons_hypoth95"/>
    <property type="match status" value="1"/>
</dbReference>
<dbReference type="GO" id="GO:0005737">
    <property type="term" value="C:cytoplasm"/>
    <property type="evidence" value="ECO:0007669"/>
    <property type="project" value="UniProtKB-SubCell"/>
</dbReference>
<comment type="subcellular location">
    <subcellularLocation>
        <location evidence="1">Cytoplasm</location>
    </subcellularLocation>
</comment>
<reference evidence="8 9" key="1">
    <citation type="journal article" date="2003" name="Proc. Natl. Acad. Sci. U.S.A.">
        <title>Complete genome sequence and analysis of Wolinella succinogenes.</title>
        <authorList>
            <person name="Baar C."/>
            <person name="Eppinger M."/>
            <person name="Raddatz G."/>
            <person name="Simon JM."/>
            <person name="Lanz C."/>
            <person name="Klimmek O."/>
            <person name="Nandakumar R."/>
            <person name="Gross R."/>
            <person name="Rosinus A."/>
            <person name="Keller H."/>
            <person name="Jagtap P."/>
            <person name="Linke B."/>
            <person name="Meyer F."/>
            <person name="Lederer H."/>
            <person name="Schuster S.C."/>
        </authorList>
    </citation>
    <scope>NUCLEOTIDE SEQUENCE [LARGE SCALE GENOMIC DNA]</scope>
    <source>
        <strain evidence="9">ATCC 29543 / DSM 1740 / CCUG 13145 / JCM 31913 / LMG 7466 / NCTC 11488 / FDC 602W</strain>
    </source>
</reference>
<comment type="similarity">
    <text evidence="6">Belongs to the methyltransferase superfamily. RlmI family.</text>
</comment>
<evidence type="ECO:0000256" key="4">
    <source>
        <dbReference type="ARBA" id="ARBA00022679"/>
    </source>
</evidence>
<dbReference type="EMBL" id="BX571657">
    <property type="protein sequence ID" value="CAE09191.1"/>
    <property type="molecule type" value="Genomic_DNA"/>
</dbReference>
<accession>Q7MSX4</accession>
<dbReference type="Pfam" id="PF17785">
    <property type="entry name" value="PUA_3"/>
    <property type="match status" value="1"/>
</dbReference>
<evidence type="ECO:0000259" key="7">
    <source>
        <dbReference type="Pfam" id="PF17785"/>
    </source>
</evidence>
<dbReference type="KEGG" id="wsu:WS0017"/>
<dbReference type="RefSeq" id="WP_011137991.1">
    <property type="nucleotide sequence ID" value="NC_005090.1"/>
</dbReference>
<dbReference type="AlphaFoldDB" id="Q7MSX4"/>
<evidence type="ECO:0000256" key="5">
    <source>
        <dbReference type="ARBA" id="ARBA00022691"/>
    </source>
</evidence>
<keyword evidence="3" id="KW-0489">Methyltransferase</keyword>
<keyword evidence="4" id="KW-0808">Transferase</keyword>
<organism evidence="9">
    <name type="scientific">Wolinella succinogenes (strain ATCC 29543 / DSM 1740 / CCUG 13145 / JCM 31913 / LMG 7466 / NCTC 11488 / FDC 602W)</name>
    <name type="common">Vibrio succinogenes</name>
    <dbReference type="NCBI Taxonomy" id="273121"/>
    <lineage>
        <taxon>Bacteria</taxon>
        <taxon>Pseudomonadati</taxon>
        <taxon>Campylobacterota</taxon>
        <taxon>Epsilonproteobacteria</taxon>
        <taxon>Campylobacterales</taxon>
        <taxon>Helicobacteraceae</taxon>
        <taxon>Wolinella</taxon>
    </lineage>
</organism>
<name>Q7MSX4_WOLSU</name>
<dbReference type="GO" id="GO:0003723">
    <property type="term" value="F:RNA binding"/>
    <property type="evidence" value="ECO:0007669"/>
    <property type="project" value="InterPro"/>
</dbReference>
<protein>
    <recommendedName>
        <fullName evidence="7">RlmI-like PUA domain-containing protein</fullName>
    </recommendedName>
</protein>
<gene>
    <name evidence="8" type="ordered locus">WS0017</name>
</gene>
<keyword evidence="5" id="KW-0949">S-adenosyl-L-methionine</keyword>
<keyword evidence="9" id="KW-1185">Reference proteome</keyword>
<keyword evidence="2" id="KW-0963">Cytoplasm</keyword>